<dbReference type="EMBL" id="JALJOR010000010">
    <property type="protein sequence ID" value="KAK9809846.1"/>
    <property type="molecule type" value="Genomic_DNA"/>
</dbReference>
<accession>A0AAW1P8T5</accession>
<feature type="transmembrane region" description="Helical" evidence="2">
    <location>
        <begin position="102"/>
        <end position="124"/>
    </location>
</feature>
<evidence type="ECO:0000256" key="2">
    <source>
        <dbReference type="SAM" id="Phobius"/>
    </source>
</evidence>
<dbReference type="GO" id="GO:0016717">
    <property type="term" value="F:oxidoreductase activity, acting on paired donors, with oxidation of a pair of donors resulting in the reduction of molecular oxygen to two molecules of water"/>
    <property type="evidence" value="ECO:0007669"/>
    <property type="project" value="TreeGrafter"/>
</dbReference>
<evidence type="ECO:0000259" key="3">
    <source>
        <dbReference type="Pfam" id="PF00487"/>
    </source>
</evidence>
<evidence type="ECO:0000313" key="5">
    <source>
        <dbReference type="Proteomes" id="UP001489004"/>
    </source>
</evidence>
<dbReference type="Pfam" id="PF00487">
    <property type="entry name" value="FA_desaturase"/>
    <property type="match status" value="1"/>
</dbReference>
<feature type="domain" description="Fatty acid desaturase" evidence="3">
    <location>
        <begin position="104"/>
        <end position="378"/>
    </location>
</feature>
<reference evidence="4 5" key="1">
    <citation type="journal article" date="2024" name="Nat. Commun.">
        <title>Phylogenomics reveals the evolutionary origins of lichenization in chlorophyte algae.</title>
        <authorList>
            <person name="Puginier C."/>
            <person name="Libourel C."/>
            <person name="Otte J."/>
            <person name="Skaloud P."/>
            <person name="Haon M."/>
            <person name="Grisel S."/>
            <person name="Petersen M."/>
            <person name="Berrin J.G."/>
            <person name="Delaux P.M."/>
            <person name="Dal Grande F."/>
            <person name="Keller J."/>
        </authorList>
    </citation>
    <scope>NUCLEOTIDE SEQUENCE [LARGE SCALE GENOMIC DNA]</scope>
    <source>
        <strain evidence="4 5">SAG 2043</strain>
    </source>
</reference>
<evidence type="ECO:0000313" key="4">
    <source>
        <dbReference type="EMBL" id="KAK9809846.1"/>
    </source>
</evidence>
<feature type="transmembrane region" description="Helical" evidence="2">
    <location>
        <begin position="75"/>
        <end position="96"/>
    </location>
</feature>
<gene>
    <name evidence="4" type="ORF">WJX72_000310</name>
</gene>
<keyword evidence="2" id="KW-1133">Transmembrane helix</keyword>
<keyword evidence="2" id="KW-0812">Transmembrane</keyword>
<dbReference type="PIRSF" id="PIRSF015921">
    <property type="entry name" value="FA_sphinglp_des"/>
    <property type="match status" value="1"/>
</dbReference>
<dbReference type="Proteomes" id="UP001489004">
    <property type="component" value="Unassembled WGS sequence"/>
</dbReference>
<dbReference type="GO" id="GO:0008610">
    <property type="term" value="P:lipid biosynthetic process"/>
    <property type="evidence" value="ECO:0007669"/>
    <property type="project" value="UniProtKB-ARBA"/>
</dbReference>
<evidence type="ECO:0000256" key="1">
    <source>
        <dbReference type="ARBA" id="ARBA00023002"/>
    </source>
</evidence>
<sequence length="408" mass="45070">MLGAICTQLFDSYHPLSARAVLEKFYLGDVDVRPGDEQFLVAFEEDTEEGQFYTVLKKRVEKYFRENKLNPRATGLMYLKATTILAGLAVSYYGTFFAFNSAVASILCSMALGFFMAEIGVSVMHDANHGAFSRNSWASHFMGATLDIVGASSFMWRQQHVVGHHAFTNVEGLDPDIRVKDPDVRRVTQFQPKQSYQAYQHIYLAFLYGLLAIKSVLLDDFNALAEGSIGSVRLAKLTPGEKAVFWGGKLLWGGYMVVLPGVRSSHSWPLLAACWLLSQFVTGWMLAFMFQVAHVTSDVAYLEADSKTGKVPQGWAAAQAATTADFAHGSWFWTQVSGGLNYQVVHHLFPGICHLHYPTIAPIVLDTCKEFNVPYHVYPTFASALAAHFKHLKAMGAPTTVPSLATVG</sequence>
<dbReference type="InterPro" id="IPR012171">
    <property type="entry name" value="Fatty_acid_desaturase"/>
</dbReference>
<keyword evidence="1" id="KW-0560">Oxidoreductase</keyword>
<feature type="transmembrane region" description="Helical" evidence="2">
    <location>
        <begin position="268"/>
        <end position="290"/>
    </location>
</feature>
<dbReference type="CDD" id="cd03506">
    <property type="entry name" value="Delta6-FADS-like"/>
    <property type="match status" value="1"/>
</dbReference>
<keyword evidence="5" id="KW-1185">Reference proteome</keyword>
<comment type="caution">
    <text evidence="4">The sequence shown here is derived from an EMBL/GenBank/DDBJ whole genome shotgun (WGS) entry which is preliminary data.</text>
</comment>
<dbReference type="PANTHER" id="PTHR19353">
    <property type="entry name" value="FATTY ACID DESATURASE 2"/>
    <property type="match status" value="1"/>
</dbReference>
<dbReference type="AlphaFoldDB" id="A0AAW1P8T5"/>
<proteinExistence type="predicted"/>
<dbReference type="GO" id="GO:0016020">
    <property type="term" value="C:membrane"/>
    <property type="evidence" value="ECO:0007669"/>
    <property type="project" value="TreeGrafter"/>
</dbReference>
<name>A0AAW1P8T5_9CHLO</name>
<protein>
    <recommendedName>
        <fullName evidence="3">Fatty acid desaturase domain-containing protein</fullName>
    </recommendedName>
</protein>
<keyword evidence="2" id="KW-0472">Membrane</keyword>
<dbReference type="PANTHER" id="PTHR19353:SF19">
    <property type="entry name" value="DELTA(5) FATTY ACID DESATURASE C-RELATED"/>
    <property type="match status" value="1"/>
</dbReference>
<dbReference type="InterPro" id="IPR005804">
    <property type="entry name" value="FA_desaturase_dom"/>
</dbReference>
<organism evidence="4 5">
    <name type="scientific">[Myrmecia] bisecta</name>
    <dbReference type="NCBI Taxonomy" id="41462"/>
    <lineage>
        <taxon>Eukaryota</taxon>
        <taxon>Viridiplantae</taxon>
        <taxon>Chlorophyta</taxon>
        <taxon>core chlorophytes</taxon>
        <taxon>Trebouxiophyceae</taxon>
        <taxon>Trebouxiales</taxon>
        <taxon>Trebouxiaceae</taxon>
        <taxon>Myrmecia</taxon>
    </lineage>
</organism>